<evidence type="ECO:0000256" key="5">
    <source>
        <dbReference type="ARBA" id="ARBA00023180"/>
    </source>
</evidence>
<accession>J9ELI8</accession>
<comment type="caution">
    <text evidence="7">The sequence shown here is derived from an EMBL/GenBank/DDBJ whole genome shotgun (WGS) entry which is preliminary data.</text>
</comment>
<dbReference type="PROSITE" id="PS50940">
    <property type="entry name" value="CHIT_BIND_II"/>
    <property type="match status" value="2"/>
</dbReference>
<dbReference type="AlphaFoldDB" id="J9ELI8"/>
<dbReference type="SUPFAM" id="SSF57625">
    <property type="entry name" value="Invertebrate chitin-binding proteins"/>
    <property type="match status" value="2"/>
</dbReference>
<proteinExistence type="predicted"/>
<dbReference type="GO" id="GO:0008061">
    <property type="term" value="F:chitin binding"/>
    <property type="evidence" value="ECO:0007669"/>
    <property type="project" value="UniProtKB-KW"/>
</dbReference>
<reference evidence="8" key="1">
    <citation type="submission" date="2012-08" db="EMBL/GenBank/DDBJ databases">
        <title>The Genome Sequence of Wuchereria bancrofti.</title>
        <authorList>
            <person name="Nutman T.B."/>
            <person name="Fink D.L."/>
            <person name="Russ C."/>
            <person name="Young S."/>
            <person name="Zeng Q."/>
            <person name="Koehrsen M."/>
            <person name="Alvarado L."/>
            <person name="Berlin A."/>
            <person name="Chapman S.B."/>
            <person name="Chen Z."/>
            <person name="Freedman E."/>
            <person name="Gellesch M."/>
            <person name="Goldberg J."/>
            <person name="Griggs A."/>
            <person name="Gujja S."/>
            <person name="Heilman E.R."/>
            <person name="Heiman D."/>
            <person name="Hepburn T."/>
            <person name="Howarth C."/>
            <person name="Jen D."/>
            <person name="Larson L."/>
            <person name="Lewis B."/>
            <person name="Mehta T."/>
            <person name="Park D."/>
            <person name="Pearson M."/>
            <person name="Roberts A."/>
            <person name="Saif S."/>
            <person name="Shea T."/>
            <person name="Shenoy N."/>
            <person name="Sisk P."/>
            <person name="Stolte C."/>
            <person name="Sykes S."/>
            <person name="Walk T."/>
            <person name="White J."/>
            <person name="Yandava C."/>
            <person name="Haas B."/>
            <person name="Henn M.R."/>
            <person name="Nusbaum C."/>
            <person name="Birren B."/>
        </authorList>
    </citation>
    <scope>NUCLEOTIDE SEQUENCE [LARGE SCALE GENOMIC DNA]</scope>
    <source>
        <strain evidence="8">NA</strain>
    </source>
</reference>
<feature type="domain" description="Chitin-binding type-2" evidence="6">
    <location>
        <begin position="49"/>
        <end position="107"/>
    </location>
</feature>
<dbReference type="GO" id="GO:0005576">
    <property type="term" value="C:extracellular region"/>
    <property type="evidence" value="ECO:0007669"/>
    <property type="project" value="InterPro"/>
</dbReference>
<keyword evidence="4" id="KW-1015">Disulfide bond</keyword>
<dbReference type="PANTHER" id="PTHR23301:SF0">
    <property type="entry name" value="CHITIN-BINDING TYPE-2 DOMAIN-CONTAINING PROTEIN-RELATED"/>
    <property type="match status" value="1"/>
</dbReference>
<evidence type="ECO:0000256" key="3">
    <source>
        <dbReference type="ARBA" id="ARBA00022737"/>
    </source>
</evidence>
<dbReference type="Proteomes" id="UP000004810">
    <property type="component" value="Unassembled WGS sequence"/>
</dbReference>
<evidence type="ECO:0000256" key="1">
    <source>
        <dbReference type="ARBA" id="ARBA00022669"/>
    </source>
</evidence>
<evidence type="ECO:0000313" key="8">
    <source>
        <dbReference type="Proteomes" id="UP000004810"/>
    </source>
</evidence>
<dbReference type="InterPro" id="IPR036508">
    <property type="entry name" value="Chitin-bd_dom_sf"/>
</dbReference>
<feature type="non-terminal residue" evidence="7">
    <location>
        <position position="1"/>
    </location>
</feature>
<evidence type="ECO:0000259" key="6">
    <source>
        <dbReference type="PROSITE" id="PS50940"/>
    </source>
</evidence>
<keyword evidence="1" id="KW-0147">Chitin-binding</keyword>
<sequence length="179" mass="19988">GVPIRRRCFKHLETFSSTAGVCVARSLNPECQQGSVTLTDRIKKFNNTDDFCIHRPDGFYRHPTDCARILQCFGEEIFEHLPCDDGLVFNEISGGCDYKSNVPECATASEKGNSSLSADSNCEEKSHGDHLADEKDCSVFYRCVWGKLEKFFCPEHTVFNPALSVCDLPSAVPYCKVTM</sequence>
<dbReference type="PANTHER" id="PTHR23301">
    <property type="entry name" value="CHITIN BINDING PERITROPHIN-A"/>
    <property type="match status" value="1"/>
</dbReference>
<dbReference type="InterPro" id="IPR002557">
    <property type="entry name" value="Chitin-bd_dom"/>
</dbReference>
<keyword evidence="5" id="KW-0325">Glycoprotein</keyword>
<dbReference type="Gene3D" id="2.170.140.10">
    <property type="entry name" value="Chitin binding domain"/>
    <property type="match status" value="2"/>
</dbReference>
<feature type="domain" description="Chitin-binding type-2" evidence="6">
    <location>
        <begin position="119"/>
        <end position="177"/>
    </location>
</feature>
<dbReference type="SMART" id="SM00494">
    <property type="entry name" value="ChtBD2"/>
    <property type="match status" value="2"/>
</dbReference>
<dbReference type="Pfam" id="PF01607">
    <property type="entry name" value="CBM_14"/>
    <property type="match status" value="2"/>
</dbReference>
<gene>
    <name evidence="7" type="ORF">WUBG_12888</name>
</gene>
<evidence type="ECO:0000313" key="7">
    <source>
        <dbReference type="EMBL" id="EJW76204.1"/>
    </source>
</evidence>
<dbReference type="InterPro" id="IPR051940">
    <property type="entry name" value="Chitin_bind-dev_reg"/>
</dbReference>
<evidence type="ECO:0000256" key="4">
    <source>
        <dbReference type="ARBA" id="ARBA00023157"/>
    </source>
</evidence>
<name>J9ELI8_WUCBA</name>
<dbReference type="EMBL" id="ADBV01009412">
    <property type="protein sequence ID" value="EJW76204.1"/>
    <property type="molecule type" value="Genomic_DNA"/>
</dbReference>
<keyword evidence="3" id="KW-0677">Repeat</keyword>
<protein>
    <recommendedName>
        <fullName evidence="6">Chitin-binding type-2 domain-containing protein</fullName>
    </recommendedName>
</protein>
<keyword evidence="2" id="KW-0732">Signal</keyword>
<evidence type="ECO:0000256" key="2">
    <source>
        <dbReference type="ARBA" id="ARBA00022729"/>
    </source>
</evidence>
<organism evidence="7 8">
    <name type="scientific">Wuchereria bancrofti</name>
    <dbReference type="NCBI Taxonomy" id="6293"/>
    <lineage>
        <taxon>Eukaryota</taxon>
        <taxon>Metazoa</taxon>
        <taxon>Ecdysozoa</taxon>
        <taxon>Nematoda</taxon>
        <taxon>Chromadorea</taxon>
        <taxon>Rhabditida</taxon>
        <taxon>Spirurina</taxon>
        <taxon>Spiruromorpha</taxon>
        <taxon>Filarioidea</taxon>
        <taxon>Onchocercidae</taxon>
        <taxon>Wuchereria</taxon>
    </lineage>
</organism>